<organism evidence="3 4">
    <name type="scientific">Trichonephila clavipes</name>
    <name type="common">Golden silk orbweaver</name>
    <name type="synonym">Nephila clavipes</name>
    <dbReference type="NCBI Taxonomy" id="2585209"/>
    <lineage>
        <taxon>Eukaryota</taxon>
        <taxon>Metazoa</taxon>
        <taxon>Ecdysozoa</taxon>
        <taxon>Arthropoda</taxon>
        <taxon>Chelicerata</taxon>
        <taxon>Arachnida</taxon>
        <taxon>Araneae</taxon>
        <taxon>Araneomorphae</taxon>
        <taxon>Entelegynae</taxon>
        <taxon>Araneoidea</taxon>
        <taxon>Nephilidae</taxon>
        <taxon>Trichonephila</taxon>
    </lineage>
</organism>
<dbReference type="GO" id="GO:0003964">
    <property type="term" value="F:RNA-directed DNA polymerase activity"/>
    <property type="evidence" value="ECO:0007669"/>
    <property type="project" value="UniProtKB-KW"/>
</dbReference>
<accession>A0A8X6RQQ7</accession>
<evidence type="ECO:0000313" key="3">
    <source>
        <dbReference type="EMBL" id="GFY00017.1"/>
    </source>
</evidence>
<feature type="region of interest" description="Disordered" evidence="1">
    <location>
        <begin position="62"/>
        <end position="94"/>
    </location>
</feature>
<evidence type="ECO:0000259" key="2">
    <source>
        <dbReference type="Pfam" id="PF14529"/>
    </source>
</evidence>
<sequence>MPPQCYRCQEFFHHSRFCTRAPKCLKCSGGHLTSECTKSAKAPAKCANCSGPHPANFSGCPKNPINTKPSKNKPTKNVWQERAAARKENKKQPTPSFAEVVKKGMNNNSLDAKEVMTQMAQMMSHWNANGLKNNLEELKECIVDYDPDVIGIQKTHLRPADRVSIPNYTCHRSDRTIYRGGGTAFFVKNSIRHPPHAILNVSNTFENSSVLIQIGNNSKITVACIYRPPHGSINTTELDATLNHSNKVFLFDDFNAKHPSWNPGKANTNGNILCNRAVASALDIPAPDTPTHFNTYHTNAILDIGFAVNLSHTEVFTINELSSDHNPVIFDFITNNVLPPILRTLKSTNWTKFQEIIYHSIPGNPQIDDLDLAVQNFTSNISNSISASTSTRLLNTPHLRLPENIRELIRAKNRFRKLWNNTRYPPYKREVNALIRQIRREIQEHKNRIWKIFLLALNPEDNSLYNLHRKFSKRHIPFPPLHGPGGMAYSDFEKAEAFKDTLAVTFQENEEPYCDDKIEEVENLVDETISTTSPHARPLSLPLPRSEARLKNCRIERLQAPIKFLI</sequence>
<keyword evidence="4" id="KW-1185">Reference proteome</keyword>
<proteinExistence type="predicted"/>
<evidence type="ECO:0000256" key="1">
    <source>
        <dbReference type="SAM" id="MobiDB-lite"/>
    </source>
</evidence>
<dbReference type="Proteomes" id="UP000887159">
    <property type="component" value="Unassembled WGS sequence"/>
</dbReference>
<dbReference type="SUPFAM" id="SSF56219">
    <property type="entry name" value="DNase I-like"/>
    <property type="match status" value="1"/>
</dbReference>
<keyword evidence="3" id="KW-0695">RNA-directed DNA polymerase</keyword>
<dbReference type="AlphaFoldDB" id="A0A8X6RQQ7"/>
<protein>
    <submittedName>
        <fullName evidence="3">Probable RNA-directed DNA polymerase from transposon X-element</fullName>
    </submittedName>
</protein>
<dbReference type="PANTHER" id="PTHR33273:SF2">
    <property type="entry name" value="ENDONUCLEASE_EXONUCLEASE_PHOSPHATASE DOMAIN-CONTAINING PROTEIN"/>
    <property type="match status" value="1"/>
</dbReference>
<comment type="caution">
    <text evidence="3">The sequence shown here is derived from an EMBL/GenBank/DDBJ whole genome shotgun (WGS) entry which is preliminary data.</text>
</comment>
<feature type="domain" description="Endonuclease/exonuclease/phosphatase" evidence="2">
    <location>
        <begin position="220"/>
        <end position="329"/>
    </location>
</feature>
<dbReference type="Gene3D" id="3.60.10.10">
    <property type="entry name" value="Endonuclease/exonuclease/phosphatase"/>
    <property type="match status" value="1"/>
</dbReference>
<dbReference type="EMBL" id="BMAU01021216">
    <property type="protein sequence ID" value="GFY00017.1"/>
    <property type="molecule type" value="Genomic_DNA"/>
</dbReference>
<dbReference type="Pfam" id="PF14529">
    <property type="entry name" value="Exo_endo_phos_2"/>
    <property type="match status" value="1"/>
</dbReference>
<gene>
    <name evidence="3" type="primary">X-element ORF2</name>
    <name evidence="3" type="ORF">TNCV_1341151</name>
</gene>
<dbReference type="InterPro" id="IPR005135">
    <property type="entry name" value="Endo/exonuclease/phosphatase"/>
</dbReference>
<name>A0A8X6RQQ7_TRICX</name>
<reference evidence="3" key="1">
    <citation type="submission" date="2020-08" db="EMBL/GenBank/DDBJ databases">
        <title>Multicomponent nature underlies the extraordinary mechanical properties of spider dragline silk.</title>
        <authorList>
            <person name="Kono N."/>
            <person name="Nakamura H."/>
            <person name="Mori M."/>
            <person name="Yoshida Y."/>
            <person name="Ohtoshi R."/>
            <person name="Malay A.D."/>
            <person name="Moran D.A.P."/>
            <person name="Tomita M."/>
            <person name="Numata K."/>
            <person name="Arakawa K."/>
        </authorList>
    </citation>
    <scope>NUCLEOTIDE SEQUENCE</scope>
</reference>
<keyword evidence="3" id="KW-0808">Transferase</keyword>
<keyword evidence="3" id="KW-0548">Nucleotidyltransferase</keyword>
<evidence type="ECO:0000313" key="4">
    <source>
        <dbReference type="Proteomes" id="UP000887159"/>
    </source>
</evidence>
<dbReference type="InterPro" id="IPR036691">
    <property type="entry name" value="Endo/exonu/phosph_ase_sf"/>
</dbReference>
<dbReference type="PANTHER" id="PTHR33273">
    <property type="entry name" value="DOMAIN-CONTAINING PROTEIN, PUTATIVE-RELATED"/>
    <property type="match status" value="1"/>
</dbReference>